<protein>
    <submittedName>
        <fullName evidence="2">Uncharacterized protein</fullName>
    </submittedName>
</protein>
<feature type="compositionally biased region" description="Low complexity" evidence="1">
    <location>
        <begin position="28"/>
        <end position="37"/>
    </location>
</feature>
<feature type="compositionally biased region" description="Low complexity" evidence="1">
    <location>
        <begin position="88"/>
        <end position="98"/>
    </location>
</feature>
<organism evidence="2 3">
    <name type="scientific">Haloferula chungangensis</name>
    <dbReference type="NCBI Taxonomy" id="1048331"/>
    <lineage>
        <taxon>Bacteria</taxon>
        <taxon>Pseudomonadati</taxon>
        <taxon>Verrucomicrobiota</taxon>
        <taxon>Verrucomicrobiia</taxon>
        <taxon>Verrucomicrobiales</taxon>
        <taxon>Verrucomicrobiaceae</taxon>
        <taxon>Haloferula</taxon>
    </lineage>
</organism>
<name>A0ABW2LD48_9BACT</name>
<evidence type="ECO:0000256" key="1">
    <source>
        <dbReference type="SAM" id="MobiDB-lite"/>
    </source>
</evidence>
<evidence type="ECO:0000313" key="3">
    <source>
        <dbReference type="Proteomes" id="UP001596472"/>
    </source>
</evidence>
<reference evidence="3" key="1">
    <citation type="journal article" date="2019" name="Int. J. Syst. Evol. Microbiol.">
        <title>The Global Catalogue of Microorganisms (GCM) 10K type strain sequencing project: providing services to taxonomists for standard genome sequencing and annotation.</title>
        <authorList>
            <consortium name="The Broad Institute Genomics Platform"/>
            <consortium name="The Broad Institute Genome Sequencing Center for Infectious Disease"/>
            <person name="Wu L."/>
            <person name="Ma J."/>
        </authorList>
    </citation>
    <scope>NUCLEOTIDE SEQUENCE [LARGE SCALE GENOMIC DNA]</scope>
    <source>
        <strain evidence="3">CGMCC 4.1467</strain>
    </source>
</reference>
<feature type="region of interest" description="Disordered" evidence="1">
    <location>
        <begin position="1"/>
        <end position="108"/>
    </location>
</feature>
<feature type="compositionally biased region" description="Low complexity" evidence="1">
    <location>
        <begin position="47"/>
        <end position="56"/>
    </location>
</feature>
<feature type="compositionally biased region" description="Polar residues" evidence="1">
    <location>
        <begin position="147"/>
        <end position="166"/>
    </location>
</feature>
<feature type="compositionally biased region" description="Low complexity" evidence="1">
    <location>
        <begin position="64"/>
        <end position="76"/>
    </location>
</feature>
<dbReference type="RefSeq" id="WP_379715823.1">
    <property type="nucleotide sequence ID" value="NZ_JBHTBS010000014.1"/>
</dbReference>
<proteinExistence type="predicted"/>
<gene>
    <name evidence="2" type="ORF">ACFQY0_19000</name>
</gene>
<feature type="region of interest" description="Disordered" evidence="1">
    <location>
        <begin position="147"/>
        <end position="173"/>
    </location>
</feature>
<dbReference type="EMBL" id="JBHTBS010000014">
    <property type="protein sequence ID" value="MFC7339289.1"/>
    <property type="molecule type" value="Genomic_DNA"/>
</dbReference>
<accession>A0ABW2LD48</accession>
<comment type="caution">
    <text evidence="2">The sequence shown here is derived from an EMBL/GenBank/DDBJ whole genome shotgun (WGS) entry which is preliminary data.</text>
</comment>
<keyword evidence="3" id="KW-1185">Reference proteome</keyword>
<sequence length="221" mass="21536">MSDNDNKPSKQTSSVPLKKETVRVTLKAADAPSASPTGAPPAPAAPKPTMSAPKPTVSAPKPPTVATKPPTAAGGAPPAPAPTIPLRTAGAPTAGGAPAPAPTIKLNTAPASAGAPTVALKTAGAPSAPGAGAPSVALPKATVQLQPPTQPMSTGGISTQAATMQQADDEEESTGTSPVVIALSVLGLLGAAAVLFLQVSTASIWINAEDNSAQGEWSQLF</sequence>
<evidence type="ECO:0000313" key="2">
    <source>
        <dbReference type="EMBL" id="MFC7339289.1"/>
    </source>
</evidence>
<dbReference type="Proteomes" id="UP001596472">
    <property type="component" value="Unassembled WGS sequence"/>
</dbReference>